<evidence type="ECO:0000313" key="3">
    <source>
        <dbReference type="Proteomes" id="UP001054252"/>
    </source>
</evidence>
<dbReference type="AlphaFoldDB" id="A0AAV5HU59"/>
<reference evidence="2 3" key="1">
    <citation type="journal article" date="2021" name="Commun. Biol.">
        <title>The genome of Shorea leprosula (Dipterocarpaceae) highlights the ecological relevance of drought in aseasonal tropical rainforests.</title>
        <authorList>
            <person name="Ng K.K.S."/>
            <person name="Kobayashi M.J."/>
            <person name="Fawcett J.A."/>
            <person name="Hatakeyama M."/>
            <person name="Paape T."/>
            <person name="Ng C.H."/>
            <person name="Ang C.C."/>
            <person name="Tnah L.H."/>
            <person name="Lee C.T."/>
            <person name="Nishiyama T."/>
            <person name="Sese J."/>
            <person name="O'Brien M.J."/>
            <person name="Copetti D."/>
            <person name="Mohd Noor M.I."/>
            <person name="Ong R.C."/>
            <person name="Putra M."/>
            <person name="Sireger I.Z."/>
            <person name="Indrioko S."/>
            <person name="Kosugi Y."/>
            <person name="Izuno A."/>
            <person name="Isagi Y."/>
            <person name="Lee S.L."/>
            <person name="Shimizu K.K."/>
        </authorList>
    </citation>
    <scope>NUCLEOTIDE SEQUENCE [LARGE SCALE GENOMIC DNA]</scope>
    <source>
        <strain evidence="2">214</strain>
    </source>
</reference>
<feature type="transmembrane region" description="Helical" evidence="1">
    <location>
        <begin position="29"/>
        <end position="48"/>
    </location>
</feature>
<protein>
    <submittedName>
        <fullName evidence="2">Uncharacterized protein</fullName>
    </submittedName>
</protein>
<organism evidence="2 3">
    <name type="scientific">Rubroshorea leprosula</name>
    <dbReference type="NCBI Taxonomy" id="152421"/>
    <lineage>
        <taxon>Eukaryota</taxon>
        <taxon>Viridiplantae</taxon>
        <taxon>Streptophyta</taxon>
        <taxon>Embryophyta</taxon>
        <taxon>Tracheophyta</taxon>
        <taxon>Spermatophyta</taxon>
        <taxon>Magnoliopsida</taxon>
        <taxon>eudicotyledons</taxon>
        <taxon>Gunneridae</taxon>
        <taxon>Pentapetalae</taxon>
        <taxon>rosids</taxon>
        <taxon>malvids</taxon>
        <taxon>Malvales</taxon>
        <taxon>Dipterocarpaceae</taxon>
        <taxon>Rubroshorea</taxon>
    </lineage>
</organism>
<sequence>MGIVGFTFVLQIIIIQFLGKFTSTVRLDWKLWLASLGIGLFRLVFCFTP</sequence>
<gene>
    <name evidence="2" type="ORF">SLEP1_g4269</name>
</gene>
<name>A0AAV5HU59_9ROSI</name>
<proteinExistence type="predicted"/>
<dbReference type="Proteomes" id="UP001054252">
    <property type="component" value="Unassembled WGS sequence"/>
</dbReference>
<evidence type="ECO:0000313" key="2">
    <source>
        <dbReference type="EMBL" id="GKU90260.1"/>
    </source>
</evidence>
<keyword evidence="1" id="KW-1133">Transmembrane helix</keyword>
<keyword evidence="1" id="KW-0812">Transmembrane</keyword>
<keyword evidence="3" id="KW-1185">Reference proteome</keyword>
<comment type="caution">
    <text evidence="2">The sequence shown here is derived from an EMBL/GenBank/DDBJ whole genome shotgun (WGS) entry which is preliminary data.</text>
</comment>
<keyword evidence="1" id="KW-0472">Membrane</keyword>
<dbReference type="EMBL" id="BPVZ01000004">
    <property type="protein sequence ID" value="GKU90260.1"/>
    <property type="molecule type" value="Genomic_DNA"/>
</dbReference>
<accession>A0AAV5HU59</accession>
<evidence type="ECO:0000256" key="1">
    <source>
        <dbReference type="SAM" id="Phobius"/>
    </source>
</evidence>